<evidence type="ECO:0000259" key="1">
    <source>
        <dbReference type="Pfam" id="PF03412"/>
    </source>
</evidence>
<dbReference type="EMBL" id="JAESIY010000013">
    <property type="protein sequence ID" value="MBL3658442.1"/>
    <property type="molecule type" value="Genomic_DNA"/>
</dbReference>
<dbReference type="AlphaFoldDB" id="A0A937F8J2"/>
<feature type="domain" description="Peptidase C39" evidence="1">
    <location>
        <begin position="5"/>
        <end position="27"/>
    </location>
</feature>
<dbReference type="Gene3D" id="3.90.70.10">
    <property type="entry name" value="Cysteine proteinases"/>
    <property type="match status" value="1"/>
</dbReference>
<dbReference type="InterPro" id="IPR005074">
    <property type="entry name" value="Peptidase_C39"/>
</dbReference>
<evidence type="ECO:0000313" key="3">
    <source>
        <dbReference type="Proteomes" id="UP000659388"/>
    </source>
</evidence>
<dbReference type="GO" id="GO:0016020">
    <property type="term" value="C:membrane"/>
    <property type="evidence" value="ECO:0007669"/>
    <property type="project" value="InterPro"/>
</dbReference>
<proteinExistence type="predicted"/>
<dbReference type="Proteomes" id="UP000659388">
    <property type="component" value="Unassembled WGS sequence"/>
</dbReference>
<keyword evidence="3" id="KW-1185">Reference proteome</keyword>
<protein>
    <recommendedName>
        <fullName evidence="1">Peptidase C39 domain-containing protein</fullName>
    </recommendedName>
</protein>
<accession>A0A937F8J2</accession>
<dbReference type="Pfam" id="PF03412">
    <property type="entry name" value="Peptidase_C39"/>
    <property type="match status" value="1"/>
</dbReference>
<evidence type="ECO:0000313" key="2">
    <source>
        <dbReference type="EMBL" id="MBL3658442.1"/>
    </source>
</evidence>
<comment type="caution">
    <text evidence="2">The sequence shown here is derived from an EMBL/GenBank/DDBJ whole genome shotgun (WGS) entry which is preliminary data.</text>
</comment>
<organism evidence="2 3">
    <name type="scientific">Fulvivirga sediminis</name>
    <dbReference type="NCBI Taxonomy" id="2803949"/>
    <lineage>
        <taxon>Bacteria</taxon>
        <taxon>Pseudomonadati</taxon>
        <taxon>Bacteroidota</taxon>
        <taxon>Cytophagia</taxon>
        <taxon>Cytophagales</taxon>
        <taxon>Fulvivirgaceae</taxon>
        <taxon>Fulvivirga</taxon>
    </lineage>
</organism>
<reference evidence="2" key="1">
    <citation type="submission" date="2021-01" db="EMBL/GenBank/DDBJ databases">
        <title>Fulvivirga kasyanovii gen. nov., sp nov., a novel member of the phylum Bacteroidetes isolated from seawater in a mussel farm.</title>
        <authorList>
            <person name="Zhao L.-H."/>
            <person name="Wang Z.-J."/>
        </authorList>
    </citation>
    <scope>NUCLEOTIDE SEQUENCE</scope>
    <source>
        <strain evidence="2">2943</strain>
    </source>
</reference>
<dbReference type="RefSeq" id="WP_202246238.1">
    <property type="nucleotide sequence ID" value="NZ_JAESIY010000013.1"/>
</dbReference>
<dbReference type="GO" id="GO:0005524">
    <property type="term" value="F:ATP binding"/>
    <property type="evidence" value="ECO:0007669"/>
    <property type="project" value="InterPro"/>
</dbReference>
<gene>
    <name evidence="2" type="ORF">JL102_19980</name>
</gene>
<dbReference type="GO" id="GO:0006508">
    <property type="term" value="P:proteolysis"/>
    <property type="evidence" value="ECO:0007669"/>
    <property type="project" value="InterPro"/>
</dbReference>
<dbReference type="GO" id="GO:0008233">
    <property type="term" value="F:peptidase activity"/>
    <property type="evidence" value="ECO:0007669"/>
    <property type="project" value="InterPro"/>
</dbReference>
<sequence>MRYVNLAMQHDSSDCGLACIKMITECYCAFGLTNINLKIIEEKIAANTSLSSPILVAG</sequence>
<name>A0A937F8J2_9BACT</name>